<keyword evidence="16" id="KW-1185">Reference proteome</keyword>
<dbReference type="Pfam" id="PF01529">
    <property type="entry name" value="DHHC"/>
    <property type="match status" value="1"/>
</dbReference>
<accession>A0AAW0YTE9</accession>
<protein>
    <recommendedName>
        <fullName evidence="12">Palmitoyltransferase</fullName>
        <ecNumber evidence="12">2.3.1.225</ecNumber>
    </recommendedName>
</protein>
<evidence type="ECO:0000256" key="1">
    <source>
        <dbReference type="ARBA" id="ARBA00004141"/>
    </source>
</evidence>
<feature type="repeat" description="ANK" evidence="11">
    <location>
        <begin position="105"/>
        <end position="137"/>
    </location>
</feature>
<evidence type="ECO:0000256" key="6">
    <source>
        <dbReference type="ARBA" id="ARBA00023043"/>
    </source>
</evidence>
<dbReference type="Pfam" id="PF12796">
    <property type="entry name" value="Ank_2"/>
    <property type="match status" value="2"/>
</dbReference>
<evidence type="ECO:0000256" key="9">
    <source>
        <dbReference type="ARBA" id="ARBA00023288"/>
    </source>
</evidence>
<keyword evidence="12" id="KW-0012">Acyltransferase</keyword>
<feature type="compositionally biased region" description="Pro residues" evidence="13">
    <location>
        <begin position="648"/>
        <end position="659"/>
    </location>
</feature>
<dbReference type="Proteomes" id="UP001388673">
    <property type="component" value="Unassembled WGS sequence"/>
</dbReference>
<dbReference type="SMART" id="SM00248">
    <property type="entry name" value="ANK"/>
    <property type="match status" value="5"/>
</dbReference>
<feature type="repeat" description="ANK" evidence="11">
    <location>
        <begin position="205"/>
        <end position="237"/>
    </location>
</feature>
<dbReference type="Gene3D" id="1.25.40.20">
    <property type="entry name" value="Ankyrin repeat-containing domain"/>
    <property type="match status" value="2"/>
</dbReference>
<keyword evidence="4" id="KW-0677">Repeat</keyword>
<dbReference type="EC" id="2.3.1.225" evidence="12"/>
<evidence type="ECO:0000256" key="5">
    <source>
        <dbReference type="ARBA" id="ARBA00022989"/>
    </source>
</evidence>
<keyword evidence="8" id="KW-0564">Palmitate</keyword>
<dbReference type="PROSITE" id="PS50216">
    <property type="entry name" value="DHHC"/>
    <property type="match status" value="1"/>
</dbReference>
<feature type="repeat" description="ANK" evidence="11">
    <location>
        <begin position="139"/>
        <end position="171"/>
    </location>
</feature>
<feature type="transmembrane region" description="Helical" evidence="12">
    <location>
        <begin position="501"/>
        <end position="523"/>
    </location>
</feature>
<proteinExistence type="inferred from homology"/>
<dbReference type="SUPFAM" id="SSF48403">
    <property type="entry name" value="Ankyrin repeat"/>
    <property type="match status" value="1"/>
</dbReference>
<dbReference type="InterPro" id="IPR036770">
    <property type="entry name" value="Ankyrin_rpt-contain_sf"/>
</dbReference>
<evidence type="ECO:0000256" key="3">
    <source>
        <dbReference type="ARBA" id="ARBA00022692"/>
    </source>
</evidence>
<feature type="compositionally biased region" description="Basic and acidic residues" evidence="13">
    <location>
        <begin position="48"/>
        <end position="57"/>
    </location>
</feature>
<dbReference type="EMBL" id="JBCAWK010000013">
    <property type="protein sequence ID" value="KAK8844676.1"/>
    <property type="molecule type" value="Genomic_DNA"/>
</dbReference>
<feature type="region of interest" description="Disordered" evidence="13">
    <location>
        <begin position="769"/>
        <end position="790"/>
    </location>
</feature>
<evidence type="ECO:0000256" key="7">
    <source>
        <dbReference type="ARBA" id="ARBA00023136"/>
    </source>
</evidence>
<evidence type="ECO:0000313" key="16">
    <source>
        <dbReference type="Proteomes" id="UP001388673"/>
    </source>
</evidence>
<feature type="domain" description="Palmitoyltransferase DHHC" evidence="14">
    <location>
        <begin position="454"/>
        <end position="591"/>
    </location>
</feature>
<comment type="similarity">
    <text evidence="2">Belongs to the DHHC palmitoyltransferase family. AKR/ZDHHC17 subfamily.</text>
</comment>
<dbReference type="PANTHER" id="PTHR24161">
    <property type="entry name" value="ANK_REP_REGION DOMAIN-CONTAINING PROTEIN-RELATED"/>
    <property type="match status" value="1"/>
</dbReference>
<evidence type="ECO:0000256" key="13">
    <source>
        <dbReference type="SAM" id="MobiDB-lite"/>
    </source>
</evidence>
<keyword evidence="3 12" id="KW-0812">Transmembrane</keyword>
<evidence type="ECO:0000256" key="12">
    <source>
        <dbReference type="RuleBase" id="RU079119"/>
    </source>
</evidence>
<feature type="transmembrane region" description="Helical" evidence="12">
    <location>
        <begin position="373"/>
        <end position="396"/>
    </location>
</feature>
<evidence type="ECO:0000259" key="14">
    <source>
        <dbReference type="Pfam" id="PF01529"/>
    </source>
</evidence>
<dbReference type="PROSITE" id="PS50088">
    <property type="entry name" value="ANK_REPEAT"/>
    <property type="match status" value="4"/>
</dbReference>
<dbReference type="AlphaFoldDB" id="A0AAW0YTE9"/>
<feature type="repeat" description="ANK" evidence="11">
    <location>
        <begin position="238"/>
        <end position="270"/>
    </location>
</feature>
<name>A0AAW0YTE9_9TREE</name>
<dbReference type="PROSITE" id="PS50297">
    <property type="entry name" value="ANK_REP_REGION"/>
    <property type="match status" value="4"/>
</dbReference>
<dbReference type="RefSeq" id="XP_066799900.1">
    <property type="nucleotide sequence ID" value="XM_066949606.1"/>
</dbReference>
<dbReference type="GO" id="GO:0016020">
    <property type="term" value="C:membrane"/>
    <property type="evidence" value="ECO:0007669"/>
    <property type="project" value="UniProtKB-SubCell"/>
</dbReference>
<keyword evidence="5 12" id="KW-1133">Transmembrane helix</keyword>
<comment type="subcellular location">
    <subcellularLocation>
        <location evidence="1">Membrane</location>
        <topology evidence="1">Multi-pass membrane protein</topology>
    </subcellularLocation>
</comment>
<comment type="catalytic activity">
    <reaction evidence="10 12">
        <text>L-cysteinyl-[protein] + hexadecanoyl-CoA = S-hexadecanoyl-L-cysteinyl-[protein] + CoA</text>
        <dbReference type="Rhea" id="RHEA:36683"/>
        <dbReference type="Rhea" id="RHEA-COMP:10131"/>
        <dbReference type="Rhea" id="RHEA-COMP:11032"/>
        <dbReference type="ChEBI" id="CHEBI:29950"/>
        <dbReference type="ChEBI" id="CHEBI:57287"/>
        <dbReference type="ChEBI" id="CHEBI:57379"/>
        <dbReference type="ChEBI" id="CHEBI:74151"/>
        <dbReference type="EC" id="2.3.1.225"/>
    </reaction>
</comment>
<reference evidence="15 16" key="1">
    <citation type="journal article" date="2024" name="bioRxiv">
        <title>Comparative genomics of Cryptococcus and Kwoniella reveals pathogenesis evolution and contrasting karyotype dynamics via intercentromeric recombination or chromosome fusion.</title>
        <authorList>
            <person name="Coelho M.A."/>
            <person name="David-Palma M."/>
            <person name="Shea T."/>
            <person name="Bowers K."/>
            <person name="McGinley-Smith S."/>
            <person name="Mohammad A.W."/>
            <person name="Gnirke A."/>
            <person name="Yurkov A.M."/>
            <person name="Nowrousian M."/>
            <person name="Sun S."/>
            <person name="Cuomo C.A."/>
            <person name="Heitman J."/>
        </authorList>
    </citation>
    <scope>NUCLEOTIDE SEQUENCE [LARGE SCALE GENOMIC DNA]</scope>
    <source>
        <strain evidence="15 16">CBS 13917</strain>
    </source>
</reference>
<keyword evidence="6 11" id="KW-0040">ANK repeat</keyword>
<dbReference type="GeneID" id="92183783"/>
<comment type="domain">
    <text evidence="12">The DHHC domain is required for palmitoyltransferase activity.</text>
</comment>
<evidence type="ECO:0000256" key="11">
    <source>
        <dbReference type="PROSITE-ProRule" id="PRU00023"/>
    </source>
</evidence>
<feature type="transmembrane region" description="Helical" evidence="12">
    <location>
        <begin position="556"/>
        <end position="576"/>
    </location>
</feature>
<organism evidence="15 16">
    <name type="scientific">Kwoniella newhampshirensis</name>
    <dbReference type="NCBI Taxonomy" id="1651941"/>
    <lineage>
        <taxon>Eukaryota</taxon>
        <taxon>Fungi</taxon>
        <taxon>Dikarya</taxon>
        <taxon>Basidiomycota</taxon>
        <taxon>Agaricomycotina</taxon>
        <taxon>Tremellomycetes</taxon>
        <taxon>Tremellales</taxon>
        <taxon>Cryptococcaceae</taxon>
        <taxon>Kwoniella</taxon>
    </lineage>
</organism>
<evidence type="ECO:0000256" key="2">
    <source>
        <dbReference type="ARBA" id="ARBA00010104"/>
    </source>
</evidence>
<keyword evidence="7 12" id="KW-0472">Membrane</keyword>
<dbReference type="InterPro" id="IPR002110">
    <property type="entry name" value="Ankyrin_rpt"/>
</dbReference>
<keyword evidence="9" id="KW-0449">Lipoprotein</keyword>
<feature type="transmembrane region" description="Helical" evidence="12">
    <location>
        <begin position="402"/>
        <end position="420"/>
    </location>
</feature>
<keyword evidence="12" id="KW-0808">Transferase</keyword>
<evidence type="ECO:0000313" key="15">
    <source>
        <dbReference type="EMBL" id="KAK8844676.1"/>
    </source>
</evidence>
<dbReference type="PANTHER" id="PTHR24161:SF85">
    <property type="entry name" value="PALMITOYLTRANSFERASE HIP14"/>
    <property type="match status" value="1"/>
</dbReference>
<evidence type="ECO:0000256" key="4">
    <source>
        <dbReference type="ARBA" id="ARBA00022737"/>
    </source>
</evidence>
<feature type="transmembrane region" description="Helical" evidence="12">
    <location>
        <begin position="313"/>
        <end position="329"/>
    </location>
</feature>
<sequence>MTNPSVTGAEIRHDHASPDSTRGVIEDSTIVEEGGKDVNNGNPLMEEDVQRDSNEVGRETIQEEEQVSPNDQLSIHALAQRGDTASLAAMLRDSPSLDLSSKDSQDVTPLHWAAINAHMGTCRWLLDNGAEVDAIGGELQATPLQWAARNGHLYLVYLLLSRGADPNILDSQGFNTLHLITHSSAVMPLLYMLHQPVAIDEKDSDGHTALMWAAYQGDALSVDLLIRHGASVNTSDNAGMTPLHWAAVKGNKVSIKHLIEAGASLDAREESGKTPKDMAEELKGLTPFLKGLEEAGYTDQGVRLMGKLSERNTTLAIFVLPTIGLGIMFKTFDLLPIYSSLPLAIAEFYGMQLTVTHFLLAHQKFEYRVSASNYFASMIIASIIWVSWCWATRLATGTPGHAVGNLMFFLACSACAYNLYKAIRADPGFVPKGTNDAEIKDALEELVDAGRLNGTNFCIMCMAKKPLRSKHCRTCDRCVARFDHHCPWIWNCVGYRNHRSFLLFVLFLIAGIAMFDKLSFGYIQENAPEYQSTPSPGLSICEISSTLCQAGSYDGFLLSVVCWSTLQLTWTIILAISHLWQVARQMTTFEVSNLGRYGFMGGRGGQSLRDQSGAMKQALAIGAGIGPSGAEEEARGNEAAGSDGNFLLPPPGGAPPPPSGVSGHVHGPECRHGQGGHNHSRGVGHVCAALGKMLSGPLMNILGLDRFTKGKALGGMKRAGRDQNPFDVGVVKNCTDFWIPDDDIDYTTLYEIPPEGWRAYRRKMKMNKASRKGTEGGKGGYQVISGSEEV</sequence>
<dbReference type="KEGG" id="kne:92183783"/>
<feature type="transmembrane region" description="Helical" evidence="12">
    <location>
        <begin position="341"/>
        <end position="361"/>
    </location>
</feature>
<dbReference type="GO" id="GO:0019706">
    <property type="term" value="F:protein-cysteine S-palmitoyltransferase activity"/>
    <property type="evidence" value="ECO:0007669"/>
    <property type="project" value="UniProtKB-EC"/>
</dbReference>
<gene>
    <name evidence="15" type="ORF">IAR55_006525</name>
</gene>
<feature type="region of interest" description="Disordered" evidence="13">
    <location>
        <begin position="626"/>
        <end position="666"/>
    </location>
</feature>
<dbReference type="InterPro" id="IPR001594">
    <property type="entry name" value="Palmitoyltrfase_DHHC"/>
</dbReference>
<evidence type="ECO:0000256" key="10">
    <source>
        <dbReference type="ARBA" id="ARBA00048048"/>
    </source>
</evidence>
<comment type="caution">
    <text evidence="15">The sequence shown here is derived from an EMBL/GenBank/DDBJ whole genome shotgun (WGS) entry which is preliminary data.</text>
</comment>
<evidence type="ECO:0000256" key="8">
    <source>
        <dbReference type="ARBA" id="ARBA00023139"/>
    </source>
</evidence>
<feature type="region of interest" description="Disordered" evidence="13">
    <location>
        <begin position="1"/>
        <end position="57"/>
    </location>
</feature>